<dbReference type="InterPro" id="IPR005248">
    <property type="entry name" value="NadD/NMNAT"/>
</dbReference>
<evidence type="ECO:0000259" key="8">
    <source>
        <dbReference type="Pfam" id="PF01467"/>
    </source>
</evidence>
<reference evidence="10" key="1">
    <citation type="submission" date="2024-02" db="UniProtKB">
        <authorList>
            <consortium name="WormBaseParasite"/>
        </authorList>
    </citation>
    <scope>IDENTIFICATION</scope>
</reference>
<protein>
    <recommendedName>
        <fullName evidence="7">Nicotinamide-nucleotide adenylyltransferase</fullName>
        <ecNumber evidence="7">2.7.7.1</ecNumber>
        <ecNumber evidence="7">2.7.7.18</ecNumber>
    </recommendedName>
</protein>
<dbReference type="GO" id="GO:0000309">
    <property type="term" value="F:nicotinamide-nucleotide adenylyltransferase activity"/>
    <property type="evidence" value="ECO:0007669"/>
    <property type="project" value="UniProtKB-EC"/>
</dbReference>
<dbReference type="WBParaSite" id="MBELARI_LOCUS18169">
    <property type="protein sequence ID" value="MBELARI_LOCUS18169"/>
    <property type="gene ID" value="MBELARI_LOCUS18169"/>
</dbReference>
<evidence type="ECO:0000256" key="7">
    <source>
        <dbReference type="RuleBase" id="RU362021"/>
    </source>
</evidence>
<keyword evidence="5 7" id="KW-0067">ATP-binding</keyword>
<dbReference type="PANTHER" id="PTHR12039:SF0">
    <property type="entry name" value="NICOTINAMIDE-NUCLEOTIDE ADENYLYLTRANSFERASE"/>
    <property type="match status" value="1"/>
</dbReference>
<keyword evidence="4 7" id="KW-0547">Nucleotide-binding</keyword>
<evidence type="ECO:0000256" key="4">
    <source>
        <dbReference type="ARBA" id="ARBA00022741"/>
    </source>
</evidence>
<evidence type="ECO:0000256" key="5">
    <source>
        <dbReference type="ARBA" id="ARBA00022840"/>
    </source>
</evidence>
<dbReference type="GO" id="GO:0004515">
    <property type="term" value="F:nicotinate-nucleotide adenylyltransferase activity"/>
    <property type="evidence" value="ECO:0007669"/>
    <property type="project" value="UniProtKB-EC"/>
</dbReference>
<dbReference type="AlphaFoldDB" id="A0AAF3EVM3"/>
<dbReference type="Gene3D" id="3.40.50.620">
    <property type="entry name" value="HUPs"/>
    <property type="match status" value="1"/>
</dbReference>
<evidence type="ECO:0000313" key="10">
    <source>
        <dbReference type="WBParaSite" id="MBELARI_LOCUS18169"/>
    </source>
</evidence>
<sequence>MTGLEFVKRGTKIVLLGVGSFNPPTIMHLRMFEIARDHLEMILGCKVVEGIMSPVADTYGKTNLASATHRLEMTRLAAATSTWIRADGWESTQKSWSRTLQVLGHHQEQAKEKYGNEVRLMLVGGGDLVDSFTRILENGENLWHPNDISSIVSDYGLLVISRENSDPLGTLNKMEFLRNNQEKVQFITEDVCPCDVSSTRIRKAIKEGRSIKYAVVDPVLDYIQKVGLYH</sequence>
<dbReference type="GO" id="GO:0005524">
    <property type="term" value="F:ATP binding"/>
    <property type="evidence" value="ECO:0007669"/>
    <property type="project" value="UniProtKB-KW"/>
</dbReference>
<dbReference type="Proteomes" id="UP000887575">
    <property type="component" value="Unassembled WGS sequence"/>
</dbReference>
<dbReference type="Pfam" id="PF01467">
    <property type="entry name" value="CTP_transf_like"/>
    <property type="match status" value="1"/>
</dbReference>
<keyword evidence="9" id="KW-1185">Reference proteome</keyword>
<evidence type="ECO:0000256" key="1">
    <source>
        <dbReference type="ARBA" id="ARBA00022642"/>
    </source>
</evidence>
<comment type="catalytic activity">
    <reaction evidence="7">
        <text>nicotinate beta-D-ribonucleotide + ATP + H(+) = deamido-NAD(+) + diphosphate</text>
        <dbReference type="Rhea" id="RHEA:22860"/>
        <dbReference type="ChEBI" id="CHEBI:15378"/>
        <dbReference type="ChEBI" id="CHEBI:30616"/>
        <dbReference type="ChEBI" id="CHEBI:33019"/>
        <dbReference type="ChEBI" id="CHEBI:57502"/>
        <dbReference type="ChEBI" id="CHEBI:58437"/>
        <dbReference type="EC" id="2.7.7.18"/>
    </reaction>
</comment>
<evidence type="ECO:0000256" key="3">
    <source>
        <dbReference type="ARBA" id="ARBA00022695"/>
    </source>
</evidence>
<keyword evidence="6 7" id="KW-0520">NAD</keyword>
<dbReference type="InterPro" id="IPR004821">
    <property type="entry name" value="Cyt_trans-like"/>
</dbReference>
<dbReference type="EC" id="2.7.7.18" evidence="7"/>
<comment type="pathway">
    <text evidence="7">Cofactor biosynthesis; NAD(+) biosynthesis; NAD(+) from nicotinamide D-ribonucleotide: step 1/1.</text>
</comment>
<dbReference type="SUPFAM" id="SSF52374">
    <property type="entry name" value="Nucleotidylyl transferase"/>
    <property type="match status" value="1"/>
</dbReference>
<evidence type="ECO:0000256" key="2">
    <source>
        <dbReference type="ARBA" id="ARBA00022679"/>
    </source>
</evidence>
<dbReference type="GO" id="GO:0009435">
    <property type="term" value="P:NAD+ biosynthetic process"/>
    <property type="evidence" value="ECO:0007669"/>
    <property type="project" value="InterPro"/>
</dbReference>
<keyword evidence="2 7" id="KW-0808">Transferase</keyword>
<keyword evidence="1 7" id="KW-0662">Pyridine nucleotide biosynthesis</keyword>
<proteinExistence type="inferred from homology"/>
<dbReference type="PANTHER" id="PTHR12039">
    <property type="entry name" value="NICOTINAMIDE MONONUCLEOTIDE ADENYLYLTRANSFERASE"/>
    <property type="match status" value="1"/>
</dbReference>
<dbReference type="NCBIfam" id="TIGR00482">
    <property type="entry name" value="nicotinate (nicotinamide) nucleotide adenylyltransferase"/>
    <property type="match status" value="1"/>
</dbReference>
<comment type="catalytic activity">
    <reaction evidence="7">
        <text>beta-nicotinamide D-ribonucleotide + ATP + H(+) = diphosphate + NAD(+)</text>
        <dbReference type="Rhea" id="RHEA:21360"/>
        <dbReference type="ChEBI" id="CHEBI:14649"/>
        <dbReference type="ChEBI" id="CHEBI:15378"/>
        <dbReference type="ChEBI" id="CHEBI:30616"/>
        <dbReference type="ChEBI" id="CHEBI:33019"/>
        <dbReference type="ChEBI" id="CHEBI:57540"/>
        <dbReference type="EC" id="2.7.7.1"/>
    </reaction>
</comment>
<organism evidence="9 10">
    <name type="scientific">Mesorhabditis belari</name>
    <dbReference type="NCBI Taxonomy" id="2138241"/>
    <lineage>
        <taxon>Eukaryota</taxon>
        <taxon>Metazoa</taxon>
        <taxon>Ecdysozoa</taxon>
        <taxon>Nematoda</taxon>
        <taxon>Chromadorea</taxon>
        <taxon>Rhabditida</taxon>
        <taxon>Rhabditina</taxon>
        <taxon>Rhabditomorpha</taxon>
        <taxon>Rhabditoidea</taxon>
        <taxon>Rhabditidae</taxon>
        <taxon>Mesorhabditinae</taxon>
        <taxon>Mesorhabditis</taxon>
    </lineage>
</organism>
<comment type="similarity">
    <text evidence="7">Belongs to the eukaryotic NMN adenylyltransferase family.</text>
</comment>
<evidence type="ECO:0000256" key="6">
    <source>
        <dbReference type="ARBA" id="ARBA00023027"/>
    </source>
</evidence>
<dbReference type="EC" id="2.7.7.1" evidence="7"/>
<keyword evidence="3 7" id="KW-0548">Nucleotidyltransferase</keyword>
<name>A0AAF3EVM3_9BILA</name>
<dbReference type="InterPro" id="IPR014729">
    <property type="entry name" value="Rossmann-like_a/b/a_fold"/>
</dbReference>
<accession>A0AAF3EVM3</accession>
<dbReference type="InterPro" id="IPR051182">
    <property type="entry name" value="Euk_NMN_adenylyltrnsfrase"/>
</dbReference>
<feature type="domain" description="Cytidyltransferase-like" evidence="8">
    <location>
        <begin position="18"/>
        <end position="203"/>
    </location>
</feature>
<evidence type="ECO:0000313" key="9">
    <source>
        <dbReference type="Proteomes" id="UP000887575"/>
    </source>
</evidence>